<feature type="modified residue" description="4-aspartylphosphate" evidence="6">
    <location>
        <position position="59"/>
    </location>
</feature>
<dbReference type="SUPFAM" id="SSF52172">
    <property type="entry name" value="CheY-like"/>
    <property type="match status" value="1"/>
</dbReference>
<dbReference type="Proteomes" id="UP001595729">
    <property type="component" value="Unassembled WGS sequence"/>
</dbReference>
<comment type="caution">
    <text evidence="10">The sequence shown here is derived from an EMBL/GenBank/DDBJ whole genome shotgun (WGS) entry which is preliminary data.</text>
</comment>
<dbReference type="InterPro" id="IPR011006">
    <property type="entry name" value="CheY-like_superfamily"/>
</dbReference>
<dbReference type="EMBL" id="JBHRXX010000001">
    <property type="protein sequence ID" value="MFC3682170.1"/>
    <property type="molecule type" value="Genomic_DNA"/>
</dbReference>
<keyword evidence="4 7" id="KW-0238">DNA-binding</keyword>
<protein>
    <submittedName>
        <fullName evidence="10">Response regulator transcription factor</fullName>
    </submittedName>
</protein>
<keyword evidence="5" id="KW-0804">Transcription</keyword>
<name>A0ABV7VXR6_9BURK</name>
<dbReference type="Pfam" id="PF00486">
    <property type="entry name" value="Trans_reg_C"/>
    <property type="match status" value="1"/>
</dbReference>
<evidence type="ECO:0000313" key="11">
    <source>
        <dbReference type="Proteomes" id="UP001595729"/>
    </source>
</evidence>
<evidence type="ECO:0000313" key="10">
    <source>
        <dbReference type="EMBL" id="MFC3682170.1"/>
    </source>
</evidence>
<dbReference type="SMART" id="SM00448">
    <property type="entry name" value="REC"/>
    <property type="match status" value="1"/>
</dbReference>
<dbReference type="CDD" id="cd00383">
    <property type="entry name" value="trans_reg_C"/>
    <property type="match status" value="1"/>
</dbReference>
<evidence type="ECO:0000256" key="5">
    <source>
        <dbReference type="ARBA" id="ARBA00023163"/>
    </source>
</evidence>
<dbReference type="Pfam" id="PF00072">
    <property type="entry name" value="Response_reg"/>
    <property type="match status" value="1"/>
</dbReference>
<evidence type="ECO:0000256" key="7">
    <source>
        <dbReference type="PROSITE-ProRule" id="PRU01091"/>
    </source>
</evidence>
<evidence type="ECO:0000256" key="3">
    <source>
        <dbReference type="ARBA" id="ARBA00023015"/>
    </source>
</evidence>
<evidence type="ECO:0000256" key="4">
    <source>
        <dbReference type="ARBA" id="ARBA00023125"/>
    </source>
</evidence>
<dbReference type="SMART" id="SM00862">
    <property type="entry name" value="Trans_reg_C"/>
    <property type="match status" value="1"/>
</dbReference>
<reference evidence="11" key="1">
    <citation type="journal article" date="2019" name="Int. J. Syst. Evol. Microbiol.">
        <title>The Global Catalogue of Microorganisms (GCM) 10K type strain sequencing project: providing services to taxonomists for standard genome sequencing and annotation.</title>
        <authorList>
            <consortium name="The Broad Institute Genomics Platform"/>
            <consortium name="The Broad Institute Genome Sequencing Center for Infectious Disease"/>
            <person name="Wu L."/>
            <person name="Ma J."/>
        </authorList>
    </citation>
    <scope>NUCLEOTIDE SEQUENCE [LARGE SCALE GENOMIC DNA]</scope>
    <source>
        <strain evidence="11">KCTC 42501</strain>
    </source>
</reference>
<keyword evidence="1 6" id="KW-0597">Phosphoprotein</keyword>
<organism evidence="10 11">
    <name type="scientific">Hydrogenophaga luteola</name>
    <dbReference type="NCBI Taxonomy" id="1591122"/>
    <lineage>
        <taxon>Bacteria</taxon>
        <taxon>Pseudomonadati</taxon>
        <taxon>Pseudomonadota</taxon>
        <taxon>Betaproteobacteria</taxon>
        <taxon>Burkholderiales</taxon>
        <taxon>Comamonadaceae</taxon>
        <taxon>Hydrogenophaga</taxon>
    </lineage>
</organism>
<dbReference type="CDD" id="cd17624">
    <property type="entry name" value="REC_OmpR_PmrA-like"/>
    <property type="match status" value="1"/>
</dbReference>
<dbReference type="PROSITE" id="PS50110">
    <property type="entry name" value="RESPONSE_REGULATORY"/>
    <property type="match status" value="1"/>
</dbReference>
<sequence length="238" mass="26149">MNILLVEDDPRIADFLLRGLRAEGHQVQRAANGHDGLALAQDAARHAQPADPPTVLVLDLMLPGMNGMEICQTLRAAGVALPILMLTALGSLEDRVAGLRMGADDYLCKPFEFEELLARLEALARRARPLQPGRLSRLQVGDLVLDRESMKATRAGQALTLTARELALLELLMSSPGRLFSRERILASVWGHSEDPLTNVVDVYIRRLRSKIDEGRETPLIQTVRGLGYRLEAPPPAT</sequence>
<accession>A0ABV7VXR6</accession>
<evidence type="ECO:0000256" key="2">
    <source>
        <dbReference type="ARBA" id="ARBA00023012"/>
    </source>
</evidence>
<keyword evidence="3" id="KW-0805">Transcription regulation</keyword>
<feature type="domain" description="Response regulatory" evidence="8">
    <location>
        <begin position="2"/>
        <end position="124"/>
    </location>
</feature>
<dbReference type="InterPro" id="IPR039420">
    <property type="entry name" value="WalR-like"/>
</dbReference>
<proteinExistence type="predicted"/>
<dbReference type="InterPro" id="IPR036388">
    <property type="entry name" value="WH-like_DNA-bd_sf"/>
</dbReference>
<dbReference type="PANTHER" id="PTHR48111">
    <property type="entry name" value="REGULATOR OF RPOS"/>
    <property type="match status" value="1"/>
</dbReference>
<keyword evidence="11" id="KW-1185">Reference proteome</keyword>
<dbReference type="Gene3D" id="1.10.10.10">
    <property type="entry name" value="Winged helix-like DNA-binding domain superfamily/Winged helix DNA-binding domain"/>
    <property type="match status" value="1"/>
</dbReference>
<evidence type="ECO:0000256" key="1">
    <source>
        <dbReference type="ARBA" id="ARBA00022553"/>
    </source>
</evidence>
<feature type="domain" description="OmpR/PhoB-type" evidence="9">
    <location>
        <begin position="135"/>
        <end position="233"/>
    </location>
</feature>
<dbReference type="Gene3D" id="6.10.250.690">
    <property type="match status" value="1"/>
</dbReference>
<dbReference type="Gene3D" id="3.40.50.2300">
    <property type="match status" value="1"/>
</dbReference>
<evidence type="ECO:0000259" key="9">
    <source>
        <dbReference type="PROSITE" id="PS51755"/>
    </source>
</evidence>
<dbReference type="RefSeq" id="WP_382169898.1">
    <property type="nucleotide sequence ID" value="NZ_JBHRXX010000001.1"/>
</dbReference>
<gene>
    <name evidence="10" type="ORF">ACFOPI_01120</name>
</gene>
<dbReference type="InterPro" id="IPR001789">
    <property type="entry name" value="Sig_transdc_resp-reg_receiver"/>
</dbReference>
<evidence type="ECO:0000256" key="6">
    <source>
        <dbReference type="PROSITE-ProRule" id="PRU00169"/>
    </source>
</evidence>
<dbReference type="PANTHER" id="PTHR48111:SF22">
    <property type="entry name" value="REGULATOR OF RPOS"/>
    <property type="match status" value="1"/>
</dbReference>
<dbReference type="InterPro" id="IPR001867">
    <property type="entry name" value="OmpR/PhoB-type_DNA-bd"/>
</dbReference>
<dbReference type="PROSITE" id="PS51755">
    <property type="entry name" value="OMPR_PHOB"/>
    <property type="match status" value="1"/>
</dbReference>
<evidence type="ECO:0000259" key="8">
    <source>
        <dbReference type="PROSITE" id="PS50110"/>
    </source>
</evidence>
<keyword evidence="2" id="KW-0902">Two-component regulatory system</keyword>
<feature type="DNA-binding region" description="OmpR/PhoB-type" evidence="7">
    <location>
        <begin position="135"/>
        <end position="233"/>
    </location>
</feature>